<dbReference type="SUPFAM" id="SSF52218">
    <property type="entry name" value="Flavoproteins"/>
    <property type="match status" value="1"/>
</dbReference>
<evidence type="ECO:0000256" key="1">
    <source>
        <dbReference type="ARBA" id="ARBA00006961"/>
    </source>
</evidence>
<dbReference type="PANTHER" id="PTHR30546:SF23">
    <property type="entry name" value="FLAVOPROTEIN-LIKE PROTEIN YCP4-RELATED"/>
    <property type="match status" value="1"/>
</dbReference>
<reference evidence="3 4" key="1">
    <citation type="submission" date="2021-02" db="EMBL/GenBank/DDBJ databases">
        <title>Variation within the Batrachochytrium salamandrivorans European outbreak.</title>
        <authorList>
            <person name="Kelly M."/>
            <person name="Pasmans F."/>
            <person name="Shea T.P."/>
            <person name="Munoz J.F."/>
            <person name="Carranza S."/>
            <person name="Cuomo C.A."/>
            <person name="Martel A."/>
        </authorList>
    </citation>
    <scope>NUCLEOTIDE SEQUENCE [LARGE SCALE GENOMIC DNA]</scope>
    <source>
        <strain evidence="3 4">AMFP18/2</strain>
    </source>
</reference>
<dbReference type="Proteomes" id="UP001648503">
    <property type="component" value="Unassembled WGS sequence"/>
</dbReference>
<dbReference type="InterPro" id="IPR029039">
    <property type="entry name" value="Flavoprotein-like_sf"/>
</dbReference>
<dbReference type="InterPro" id="IPR005025">
    <property type="entry name" value="FMN_Rdtase-like_dom"/>
</dbReference>
<dbReference type="InterPro" id="IPR008254">
    <property type="entry name" value="Flavodoxin/NO_synth"/>
</dbReference>
<dbReference type="Gene3D" id="3.40.50.360">
    <property type="match status" value="1"/>
</dbReference>
<organism evidence="3 4">
    <name type="scientific">Batrachochytrium salamandrivorans</name>
    <dbReference type="NCBI Taxonomy" id="1357716"/>
    <lineage>
        <taxon>Eukaryota</taxon>
        <taxon>Fungi</taxon>
        <taxon>Fungi incertae sedis</taxon>
        <taxon>Chytridiomycota</taxon>
        <taxon>Chytridiomycota incertae sedis</taxon>
        <taxon>Chytridiomycetes</taxon>
        <taxon>Rhizophydiales</taxon>
        <taxon>Rhizophydiales incertae sedis</taxon>
        <taxon>Batrachochytrium</taxon>
    </lineage>
</organism>
<gene>
    <name evidence="3" type="ORF">BASA50_003573</name>
</gene>
<evidence type="ECO:0000259" key="2">
    <source>
        <dbReference type="PROSITE" id="PS50902"/>
    </source>
</evidence>
<comment type="similarity">
    <text evidence="1">Belongs to the WrbA family.</text>
</comment>
<dbReference type="NCBIfam" id="NF002999">
    <property type="entry name" value="PRK03767.1"/>
    <property type="match status" value="1"/>
</dbReference>
<evidence type="ECO:0000313" key="4">
    <source>
        <dbReference type="Proteomes" id="UP001648503"/>
    </source>
</evidence>
<evidence type="ECO:0000313" key="3">
    <source>
        <dbReference type="EMBL" id="KAH6598534.1"/>
    </source>
</evidence>
<sequence length="299" mass="31904">MSPNSIATGAAKVISRLCGCCGAQASDSNNHKEATLHLSPASISKTASPNQPVIMSTQKKVYVIVHSLWGHTKTLGEEIVVGLKSAGVDAKLWTVKETLPQEVLDKMHAQKFDLPVITAADLPEADGFIFGLSTRYGNASSQMRTFIDSTGGLFASSALDGKFAGVFTVTSSQHGGIETTALNFLPTFAHLGMIFVPLGFKCGLLYNTTEVIGASPYGAGTIAPSDGSRNVSDLEKKIARTQGVQFAEVLARLKNHGSGYWVAALDPGVENVSTWLRGGVLYERSRSWTRCWLYEDCGA</sequence>
<comment type="caution">
    <text evidence="3">The sequence shown here is derived from an EMBL/GenBank/DDBJ whole genome shotgun (WGS) entry which is preliminary data.</text>
</comment>
<dbReference type="NCBIfam" id="TIGR01755">
    <property type="entry name" value="flav_wrbA"/>
    <property type="match status" value="1"/>
</dbReference>
<keyword evidence="4" id="KW-1185">Reference proteome</keyword>
<dbReference type="PROSITE" id="PS50902">
    <property type="entry name" value="FLAVODOXIN_LIKE"/>
    <property type="match status" value="1"/>
</dbReference>
<accession>A0ABQ8FHU5</accession>
<feature type="domain" description="Flavodoxin-like" evidence="2">
    <location>
        <begin position="61"/>
        <end position="246"/>
    </location>
</feature>
<name>A0ABQ8FHU5_9FUNG</name>
<dbReference type="Pfam" id="PF03358">
    <property type="entry name" value="FMN_red"/>
    <property type="match status" value="1"/>
</dbReference>
<proteinExistence type="inferred from homology"/>
<dbReference type="InterPro" id="IPR010089">
    <property type="entry name" value="Flavoprotein_WrbA-like"/>
</dbReference>
<dbReference type="EMBL" id="JAFCIX010000102">
    <property type="protein sequence ID" value="KAH6598534.1"/>
    <property type="molecule type" value="Genomic_DNA"/>
</dbReference>
<protein>
    <recommendedName>
        <fullName evidence="2">Flavodoxin-like domain-containing protein</fullName>
    </recommendedName>
</protein>
<dbReference type="PANTHER" id="PTHR30546">
    <property type="entry name" value="FLAVODOXIN-RELATED PROTEIN WRBA-RELATED"/>
    <property type="match status" value="1"/>
</dbReference>